<dbReference type="EMBL" id="CP000472">
    <property type="protein sequence ID" value="ACJ27189.1"/>
    <property type="molecule type" value="Genomic_DNA"/>
</dbReference>
<dbReference type="eggNOG" id="ENOG503269T">
    <property type="taxonomic scope" value="Bacteria"/>
</dbReference>
<proteinExistence type="predicted"/>
<dbReference type="STRING" id="225849.swp_0355"/>
<dbReference type="InterPro" id="IPR032249">
    <property type="entry name" value="DUF4824"/>
</dbReference>
<dbReference type="AlphaFoldDB" id="B8CHR3"/>
<dbReference type="OrthoDB" id="8557961at2"/>
<evidence type="ECO:0000313" key="1">
    <source>
        <dbReference type="EMBL" id="ACJ27189.1"/>
    </source>
</evidence>
<dbReference type="Proteomes" id="UP000000753">
    <property type="component" value="Chromosome"/>
</dbReference>
<sequence length="264" mass="29963">MKKYLLLGLLLLIGSNLVALAGVAYNRLNEITAALTLTERELQLPYNSSAQQENSGLSLQMVWRSPSADDEAYQPYNVKESRLSKEQVLALGFELPDERYYGAQSQPLYWALEFDGELHDAEVVKAELRYQKALDSYNAQPNEDNTRLKNDAFDFLEKEKLTNSRLFFVKAAADYQSLATEFAGKDNMIFVKGLAKAYYHQNSDSYGLSLNQLLVNRIMVPLADTEPLKGLSRLGYRDITAPRYSVEVNWGSRLEPWIVAVTER</sequence>
<accession>B8CHR3</accession>
<evidence type="ECO:0000313" key="2">
    <source>
        <dbReference type="Proteomes" id="UP000000753"/>
    </source>
</evidence>
<gene>
    <name evidence="1" type="ordered locus">swp_0355</name>
</gene>
<reference evidence="1 2" key="1">
    <citation type="journal article" date="2008" name="PLoS ONE">
        <title>Environmental adaptation: genomic analysis of the piezotolerant and psychrotolerant deep-sea iron reducing bacterium Shewanella piezotolerans WP3.</title>
        <authorList>
            <person name="Wang F."/>
            <person name="Wang J."/>
            <person name="Jian H."/>
            <person name="Zhang B."/>
            <person name="Li S."/>
            <person name="Wang F."/>
            <person name="Zeng X."/>
            <person name="Gao L."/>
            <person name="Bartlett D.H."/>
            <person name="Yu J."/>
            <person name="Hu S."/>
            <person name="Xiao X."/>
        </authorList>
    </citation>
    <scope>NUCLEOTIDE SEQUENCE [LARGE SCALE GENOMIC DNA]</scope>
    <source>
        <strain evidence="2">WP3 / JCM 13877</strain>
    </source>
</reference>
<dbReference type="RefSeq" id="WP_020910571.1">
    <property type="nucleotide sequence ID" value="NC_011566.1"/>
</dbReference>
<organism evidence="1 2">
    <name type="scientific">Shewanella piezotolerans (strain WP3 / JCM 13877)</name>
    <dbReference type="NCBI Taxonomy" id="225849"/>
    <lineage>
        <taxon>Bacteria</taxon>
        <taxon>Pseudomonadati</taxon>
        <taxon>Pseudomonadota</taxon>
        <taxon>Gammaproteobacteria</taxon>
        <taxon>Alteromonadales</taxon>
        <taxon>Shewanellaceae</taxon>
        <taxon>Shewanella</taxon>
    </lineage>
</organism>
<dbReference type="KEGG" id="swp:swp_0355"/>
<name>B8CHR3_SHEPW</name>
<dbReference type="HOGENOM" id="CLU_1004229_0_0_6"/>
<keyword evidence="2" id="KW-1185">Reference proteome</keyword>
<evidence type="ECO:0008006" key="3">
    <source>
        <dbReference type="Google" id="ProtNLM"/>
    </source>
</evidence>
<protein>
    <recommendedName>
        <fullName evidence="3">DUF4824 family protein</fullName>
    </recommendedName>
</protein>
<dbReference type="Pfam" id="PF16106">
    <property type="entry name" value="DUF4824"/>
    <property type="match status" value="1"/>
</dbReference>